<dbReference type="GO" id="GO:0016747">
    <property type="term" value="F:acyltransferase activity, transferring groups other than amino-acyl groups"/>
    <property type="evidence" value="ECO:0007669"/>
    <property type="project" value="InterPro"/>
</dbReference>
<proteinExistence type="predicted"/>
<keyword evidence="1 4" id="KW-0808">Transferase</keyword>
<dbReference type="OrthoDB" id="6871659at2"/>
<dbReference type="PROSITE" id="PS51186">
    <property type="entry name" value="GNAT"/>
    <property type="match status" value="1"/>
</dbReference>
<organism evidence="4 5">
    <name type="scientific">Onishia taeanensis</name>
    <dbReference type="NCBI Taxonomy" id="284577"/>
    <lineage>
        <taxon>Bacteria</taxon>
        <taxon>Pseudomonadati</taxon>
        <taxon>Pseudomonadota</taxon>
        <taxon>Gammaproteobacteria</taxon>
        <taxon>Oceanospirillales</taxon>
        <taxon>Halomonadaceae</taxon>
        <taxon>Onishia</taxon>
    </lineage>
</organism>
<evidence type="ECO:0000256" key="1">
    <source>
        <dbReference type="ARBA" id="ARBA00022679"/>
    </source>
</evidence>
<dbReference type="PANTHER" id="PTHR43877:SF1">
    <property type="entry name" value="ACETYLTRANSFERASE"/>
    <property type="match status" value="1"/>
</dbReference>
<evidence type="ECO:0000313" key="5">
    <source>
        <dbReference type="Proteomes" id="UP000198641"/>
    </source>
</evidence>
<dbReference type="RefSeq" id="WP_092528142.1">
    <property type="nucleotide sequence ID" value="NZ_JABVXC010000023.1"/>
</dbReference>
<dbReference type="AlphaFoldDB" id="A0A1G7UJW0"/>
<evidence type="ECO:0000313" key="4">
    <source>
        <dbReference type="EMBL" id="SDG47379.1"/>
    </source>
</evidence>
<evidence type="ECO:0000259" key="3">
    <source>
        <dbReference type="PROSITE" id="PS51186"/>
    </source>
</evidence>
<gene>
    <name evidence="4" type="ORF">SAMN05216571_1153</name>
</gene>
<dbReference type="Pfam" id="PF00583">
    <property type="entry name" value="Acetyltransf_1"/>
    <property type="match status" value="1"/>
</dbReference>
<dbReference type="PANTHER" id="PTHR43877">
    <property type="entry name" value="AMINOALKYLPHOSPHONATE N-ACETYLTRANSFERASE-RELATED-RELATED"/>
    <property type="match status" value="1"/>
</dbReference>
<sequence>MNPIFRRAKDKGYVERLTRTNMAPYYEKAGLVWDRALFEKNWQEFESYEVAINGGVAGVLRLSHDDVAYYIRDLQIEPSWQHQGLGTRAINFAIEIARNAGAQRLRLRVFCENPAVALYERMGFQVCKTAEDTHYMERELP</sequence>
<dbReference type="Proteomes" id="UP000198641">
    <property type="component" value="Unassembled WGS sequence"/>
</dbReference>
<reference evidence="4 5" key="1">
    <citation type="submission" date="2016-10" db="EMBL/GenBank/DDBJ databases">
        <authorList>
            <person name="de Groot N.N."/>
        </authorList>
    </citation>
    <scope>NUCLEOTIDE SEQUENCE [LARGE SCALE GENOMIC DNA]</scope>
    <source>
        <strain evidence="4 5">BH539</strain>
    </source>
</reference>
<accession>A0A1G7UJW0</accession>
<dbReference type="CDD" id="cd04301">
    <property type="entry name" value="NAT_SF"/>
    <property type="match status" value="1"/>
</dbReference>
<dbReference type="Gene3D" id="3.40.630.30">
    <property type="match status" value="1"/>
</dbReference>
<dbReference type="InterPro" id="IPR016181">
    <property type="entry name" value="Acyl_CoA_acyltransferase"/>
</dbReference>
<keyword evidence="2" id="KW-0012">Acyltransferase</keyword>
<dbReference type="InterPro" id="IPR000182">
    <property type="entry name" value="GNAT_dom"/>
</dbReference>
<name>A0A1G7UJW0_9GAMM</name>
<dbReference type="EMBL" id="FNCI01000015">
    <property type="protein sequence ID" value="SDG47379.1"/>
    <property type="molecule type" value="Genomic_DNA"/>
</dbReference>
<evidence type="ECO:0000256" key="2">
    <source>
        <dbReference type="ARBA" id="ARBA00023315"/>
    </source>
</evidence>
<feature type="domain" description="N-acetyltransferase" evidence="3">
    <location>
        <begin position="3"/>
        <end position="141"/>
    </location>
</feature>
<dbReference type="InterPro" id="IPR050832">
    <property type="entry name" value="Bact_Acetyltransf"/>
</dbReference>
<protein>
    <submittedName>
        <fullName evidence="4">Acetyltransferase (GNAT) family protein</fullName>
    </submittedName>
</protein>
<dbReference type="SUPFAM" id="SSF55729">
    <property type="entry name" value="Acyl-CoA N-acyltransferases (Nat)"/>
    <property type="match status" value="1"/>
</dbReference>
<keyword evidence="5" id="KW-1185">Reference proteome</keyword>